<feature type="region of interest" description="Disordered" evidence="1">
    <location>
        <begin position="159"/>
        <end position="194"/>
    </location>
</feature>
<gene>
    <name evidence="2" type="ORF">R3P38DRAFT_3288273</name>
</gene>
<evidence type="ECO:0000313" key="2">
    <source>
        <dbReference type="EMBL" id="KAK6995844.1"/>
    </source>
</evidence>
<dbReference type="Proteomes" id="UP001362999">
    <property type="component" value="Unassembled WGS sequence"/>
</dbReference>
<feature type="compositionally biased region" description="Low complexity" evidence="1">
    <location>
        <begin position="16"/>
        <end position="27"/>
    </location>
</feature>
<comment type="caution">
    <text evidence="2">The sequence shown here is derived from an EMBL/GenBank/DDBJ whole genome shotgun (WGS) entry which is preliminary data.</text>
</comment>
<feature type="region of interest" description="Disordered" evidence="1">
    <location>
        <begin position="1"/>
        <end position="34"/>
    </location>
</feature>
<organism evidence="2 3">
    <name type="scientific">Favolaschia claudopus</name>
    <dbReference type="NCBI Taxonomy" id="2862362"/>
    <lineage>
        <taxon>Eukaryota</taxon>
        <taxon>Fungi</taxon>
        <taxon>Dikarya</taxon>
        <taxon>Basidiomycota</taxon>
        <taxon>Agaricomycotina</taxon>
        <taxon>Agaricomycetes</taxon>
        <taxon>Agaricomycetidae</taxon>
        <taxon>Agaricales</taxon>
        <taxon>Marasmiineae</taxon>
        <taxon>Mycenaceae</taxon>
        <taxon>Favolaschia</taxon>
    </lineage>
</organism>
<evidence type="ECO:0000256" key="1">
    <source>
        <dbReference type="SAM" id="MobiDB-lite"/>
    </source>
</evidence>
<keyword evidence="3" id="KW-1185">Reference proteome</keyword>
<reference evidence="2 3" key="1">
    <citation type="journal article" date="2024" name="J Genomics">
        <title>Draft genome sequencing and assembly of Favolaschia claudopus CIRM-BRFM 2984 isolated from oak limbs.</title>
        <authorList>
            <person name="Navarro D."/>
            <person name="Drula E."/>
            <person name="Chaduli D."/>
            <person name="Cazenave R."/>
            <person name="Ahrendt S."/>
            <person name="Wang J."/>
            <person name="Lipzen A."/>
            <person name="Daum C."/>
            <person name="Barry K."/>
            <person name="Grigoriev I.V."/>
            <person name="Favel A."/>
            <person name="Rosso M.N."/>
            <person name="Martin F."/>
        </authorList>
    </citation>
    <scope>NUCLEOTIDE SEQUENCE [LARGE SCALE GENOMIC DNA]</scope>
    <source>
        <strain evidence="2 3">CIRM-BRFM 2984</strain>
    </source>
</reference>
<protein>
    <submittedName>
        <fullName evidence="2">Uncharacterized protein</fullName>
    </submittedName>
</protein>
<sequence length="228" mass="23749">MSIPPFALSSRASGLSYTSPPRTPYRSRSPERPGDTVFSTLSALSGPSNFLAFVWICRELDRRYRNCPKQSSASLGVSADPARYRCLEEEPRERAPALRSRTASLTSSRRVNSRMRAAGAAAPCAAGELLVGGEGEGGVEEAGHRFGYDAGGDFGIEGGEGGVLGGGEEEGEGGGEVVGAVGADEGACRGSPREVGVKQGRVRVMGGGGEGLYAPRPSIYLTIHRGSR</sequence>
<proteinExistence type="predicted"/>
<name>A0AAV9ZXH3_9AGAR</name>
<dbReference type="AlphaFoldDB" id="A0AAV9ZXH3"/>
<evidence type="ECO:0000313" key="3">
    <source>
        <dbReference type="Proteomes" id="UP001362999"/>
    </source>
</evidence>
<dbReference type="EMBL" id="JAWWNJ010000101">
    <property type="protein sequence ID" value="KAK6995844.1"/>
    <property type="molecule type" value="Genomic_DNA"/>
</dbReference>
<accession>A0AAV9ZXH3</accession>